<accession>A0A344PL14</accession>
<organism evidence="1 2">
    <name type="scientific">Paracoccus suum</name>
    <dbReference type="NCBI Taxonomy" id="2259340"/>
    <lineage>
        <taxon>Bacteria</taxon>
        <taxon>Pseudomonadati</taxon>
        <taxon>Pseudomonadota</taxon>
        <taxon>Alphaproteobacteria</taxon>
        <taxon>Rhodobacterales</taxon>
        <taxon>Paracoccaceae</taxon>
        <taxon>Paracoccus</taxon>
    </lineage>
</organism>
<dbReference type="AlphaFoldDB" id="A0A344PL14"/>
<evidence type="ECO:0000313" key="2">
    <source>
        <dbReference type="Proteomes" id="UP000252023"/>
    </source>
</evidence>
<proteinExistence type="predicted"/>
<protein>
    <recommendedName>
        <fullName evidence="3">TIGR02217 family protein</fullName>
    </recommendedName>
</protein>
<reference evidence="2" key="1">
    <citation type="submission" date="2018-07" db="EMBL/GenBank/DDBJ databases">
        <title>Genome sequencing of Paracoccus sp. SC2-6.</title>
        <authorList>
            <person name="Heo J."/>
            <person name="Kim S.-J."/>
            <person name="Kwon S.-W."/>
        </authorList>
    </citation>
    <scope>NUCLEOTIDE SEQUENCE [LARGE SCALE GENOMIC DNA]</scope>
    <source>
        <strain evidence="2">SC2-6</strain>
    </source>
</reference>
<dbReference type="KEGG" id="pars:DRW48_10525"/>
<evidence type="ECO:0008006" key="3">
    <source>
        <dbReference type="Google" id="ProtNLM"/>
    </source>
</evidence>
<name>A0A344PL14_9RHOB</name>
<dbReference type="Proteomes" id="UP000252023">
    <property type="component" value="Chromosome"/>
</dbReference>
<dbReference type="OrthoDB" id="7864782at2"/>
<sequence length="224" mass="24857">MMAVIVWPAGLLRPVEGSFFIRNISRSGGVSLNGVEQVLTSTASWWEISLTLSREFDGERLKAFEAYISRMRGRQNVAAIPLCDPYRYGAKVSPLQQPWSDGTYFSDGTGWVDGTASQPMTVVNAAGVGSRFLTFKLTQPVRPALRLGDMFSINGFLYRVTSAGGNDIYFEPPLRQAIPAGQVIQTDPPVFYGRFATDDEGRRSRELMRWGGQTTLTLIEAFDR</sequence>
<gene>
    <name evidence="1" type="ORF">DRW48_10525</name>
</gene>
<dbReference type="EMBL" id="CP030918">
    <property type="protein sequence ID" value="AXC50069.1"/>
    <property type="molecule type" value="Genomic_DNA"/>
</dbReference>
<evidence type="ECO:0000313" key="1">
    <source>
        <dbReference type="EMBL" id="AXC50069.1"/>
    </source>
</evidence>
<keyword evidence="2" id="KW-1185">Reference proteome</keyword>